<dbReference type="InterPro" id="IPR031052">
    <property type="entry name" value="FHY3/FAR1"/>
</dbReference>
<dbReference type="EMBL" id="CAJVPZ010022815">
    <property type="protein sequence ID" value="CAG8713217.1"/>
    <property type="molecule type" value="Genomic_DNA"/>
</dbReference>
<dbReference type="PANTHER" id="PTHR31669:SF251">
    <property type="entry name" value="PROTEIN FAR1-RELATED SEQUENCE"/>
    <property type="match status" value="1"/>
</dbReference>
<dbReference type="Proteomes" id="UP000789396">
    <property type="component" value="Unassembled WGS sequence"/>
</dbReference>
<dbReference type="InterPro" id="IPR018289">
    <property type="entry name" value="MULE_transposase_dom"/>
</dbReference>
<evidence type="ECO:0000313" key="2">
    <source>
        <dbReference type="EMBL" id="CAG8713217.1"/>
    </source>
</evidence>
<feature type="non-terminal residue" evidence="2">
    <location>
        <position position="395"/>
    </location>
</feature>
<gene>
    <name evidence="2" type="ORF">RFULGI_LOCUS10980</name>
</gene>
<dbReference type="OrthoDB" id="2388239at2759"/>
<dbReference type="AlphaFoldDB" id="A0A9N9HYP5"/>
<evidence type="ECO:0000259" key="1">
    <source>
        <dbReference type="Pfam" id="PF10551"/>
    </source>
</evidence>
<dbReference type="GO" id="GO:0006355">
    <property type="term" value="P:regulation of DNA-templated transcription"/>
    <property type="evidence" value="ECO:0007669"/>
    <property type="project" value="InterPro"/>
</dbReference>
<feature type="non-terminal residue" evidence="2">
    <location>
        <position position="1"/>
    </location>
</feature>
<reference evidence="2" key="1">
    <citation type="submission" date="2021-06" db="EMBL/GenBank/DDBJ databases">
        <authorList>
            <person name="Kallberg Y."/>
            <person name="Tangrot J."/>
            <person name="Rosling A."/>
        </authorList>
    </citation>
    <scope>NUCLEOTIDE SEQUENCE</scope>
    <source>
        <strain evidence="2">IN212</strain>
    </source>
</reference>
<protein>
    <submittedName>
        <fullName evidence="2">18279_t:CDS:1</fullName>
    </submittedName>
</protein>
<feature type="domain" description="MULE transposase" evidence="1">
    <location>
        <begin position="234"/>
        <end position="309"/>
    </location>
</feature>
<name>A0A9N9HYP5_9GLOM</name>
<evidence type="ECO:0000313" key="3">
    <source>
        <dbReference type="Proteomes" id="UP000789396"/>
    </source>
</evidence>
<comment type="caution">
    <text evidence="2">The sequence shown here is derived from an EMBL/GenBank/DDBJ whole genome shotgun (WGS) entry which is preliminary data.</text>
</comment>
<proteinExistence type="predicted"/>
<organism evidence="2 3">
    <name type="scientific">Racocetra fulgida</name>
    <dbReference type="NCBI Taxonomy" id="60492"/>
    <lineage>
        <taxon>Eukaryota</taxon>
        <taxon>Fungi</taxon>
        <taxon>Fungi incertae sedis</taxon>
        <taxon>Mucoromycota</taxon>
        <taxon>Glomeromycotina</taxon>
        <taxon>Glomeromycetes</taxon>
        <taxon>Diversisporales</taxon>
        <taxon>Gigasporaceae</taxon>
        <taxon>Racocetra</taxon>
    </lineage>
</organism>
<dbReference type="PANTHER" id="PTHR31669">
    <property type="entry name" value="PROTEIN FAR1-RELATED SEQUENCE 10-RELATED"/>
    <property type="match status" value="1"/>
</dbReference>
<keyword evidence="3" id="KW-1185">Reference proteome</keyword>
<accession>A0A9N9HYP5</accession>
<dbReference type="Pfam" id="PF10551">
    <property type="entry name" value="MULE"/>
    <property type="match status" value="1"/>
</dbReference>
<sequence>SDLEISHELSESLDIQDNGIHKGQHLVEILSDLEISYELSESLDVQDNGQHLVEILSDLEISRKLSEIILQNQYNKGSKKLNCDWQLNLLSAMGLIRITSFCNHHIEHQLSPDTMIFAPVNCHFSNECHEDIRHLVVNSRCDLSTIRSLVSAKYSDQLFLTCDLANIVTQLRREHHIEGNDASRLLTLLYEYKEADPNWYIKPLIDPVSSRLRGIFWMDPGQRERWIRFCDIIIQDNTAQTNHYNFPLCLFVLINNYNKTRIAVQALMPDETIESFQWVMQQLEDATGILPRVLITDEDLSMKHVVKRVEKKICFNKTMSLAKQVIALQGDNENDYELDIFLKDYIEKKQHECEKETRERELRILREHYNAGEVVAVQINNELVSIEKVSNPAYH</sequence>